<dbReference type="AlphaFoldDB" id="A0A381P2J0"/>
<evidence type="ECO:0000313" key="1">
    <source>
        <dbReference type="EMBL" id="SUZ61155.1"/>
    </source>
</evidence>
<dbReference type="Pfam" id="PF02585">
    <property type="entry name" value="PIG-L"/>
    <property type="match status" value="1"/>
</dbReference>
<dbReference type="GO" id="GO:0016811">
    <property type="term" value="F:hydrolase activity, acting on carbon-nitrogen (but not peptide) bonds, in linear amides"/>
    <property type="evidence" value="ECO:0007669"/>
    <property type="project" value="TreeGrafter"/>
</dbReference>
<proteinExistence type="predicted"/>
<sequence length="235" mass="26589">MDETPQRVLVVTPHPDDADFWCSGTIAKWIGDGTTVRYVLCTDGGKGTTDPNISSADLSRIREQEQADAVESLGVQELVLLHHADGSLEDNDEFRKELVRQIRQMQPDVVLCPEPYRKNMAWHRDHRITGQVTLDAVFPCARDHLHFVELWRDEGLEPHKTGTILFWGTEHPDTSIDISGSLAAKIMAVAAHKSQMEGRSHQEVEEFIKERARLSEGGSGDQFVEEFRKITFRTN</sequence>
<dbReference type="PANTHER" id="PTHR12993:SF28">
    <property type="entry name" value="LMBE FAMILY PROTEIN"/>
    <property type="match status" value="1"/>
</dbReference>
<gene>
    <name evidence="1" type="ORF">METZ01_LOCUS14009</name>
</gene>
<reference evidence="1" key="1">
    <citation type="submission" date="2018-05" db="EMBL/GenBank/DDBJ databases">
        <authorList>
            <person name="Lanie J.A."/>
            <person name="Ng W.-L."/>
            <person name="Kazmierczak K.M."/>
            <person name="Andrzejewski T.M."/>
            <person name="Davidsen T.M."/>
            <person name="Wayne K.J."/>
            <person name="Tettelin H."/>
            <person name="Glass J.I."/>
            <person name="Rusch D."/>
            <person name="Podicherti R."/>
            <person name="Tsui H.-C.T."/>
            <person name="Winkler M.E."/>
        </authorList>
    </citation>
    <scope>NUCLEOTIDE SEQUENCE</scope>
</reference>
<name>A0A381P2J0_9ZZZZ</name>
<dbReference type="Gene3D" id="3.40.50.10320">
    <property type="entry name" value="LmbE-like"/>
    <property type="match status" value="1"/>
</dbReference>
<dbReference type="PANTHER" id="PTHR12993">
    <property type="entry name" value="N-ACETYLGLUCOSAMINYL-PHOSPHATIDYLINOSITOL DE-N-ACETYLASE-RELATED"/>
    <property type="match status" value="1"/>
</dbReference>
<protein>
    <recommendedName>
        <fullName evidence="2">PIG-L family deacetylase</fullName>
    </recommendedName>
</protein>
<organism evidence="1">
    <name type="scientific">marine metagenome</name>
    <dbReference type="NCBI Taxonomy" id="408172"/>
    <lineage>
        <taxon>unclassified sequences</taxon>
        <taxon>metagenomes</taxon>
        <taxon>ecological metagenomes</taxon>
    </lineage>
</organism>
<evidence type="ECO:0008006" key="2">
    <source>
        <dbReference type="Google" id="ProtNLM"/>
    </source>
</evidence>
<dbReference type="SUPFAM" id="SSF102588">
    <property type="entry name" value="LmbE-like"/>
    <property type="match status" value="1"/>
</dbReference>
<dbReference type="EMBL" id="UINC01000784">
    <property type="protein sequence ID" value="SUZ61155.1"/>
    <property type="molecule type" value="Genomic_DNA"/>
</dbReference>
<accession>A0A381P2J0</accession>
<dbReference type="InterPro" id="IPR024078">
    <property type="entry name" value="LmbE-like_dom_sf"/>
</dbReference>
<dbReference type="InterPro" id="IPR003737">
    <property type="entry name" value="GlcNAc_PI_deacetylase-related"/>
</dbReference>